<keyword evidence="4" id="KW-0677">Repeat</keyword>
<keyword evidence="6" id="KW-0472">Membrane</keyword>
<comment type="caution">
    <text evidence="10">The sequence shown here is derived from an EMBL/GenBank/DDBJ whole genome shotgun (WGS) entry which is preliminary data.</text>
</comment>
<keyword evidence="7 9" id="KW-1015">Disulfide bond</keyword>
<feature type="disulfide bond" evidence="9">
    <location>
        <begin position="810"/>
        <end position="820"/>
    </location>
</feature>
<dbReference type="PRINTS" id="PR00258">
    <property type="entry name" value="SPERACTRCPTR"/>
</dbReference>
<dbReference type="SMART" id="SM00202">
    <property type="entry name" value="SR"/>
    <property type="match status" value="8"/>
</dbReference>
<keyword evidence="5" id="KW-1133">Transmembrane helix</keyword>
<evidence type="ECO:0000256" key="1">
    <source>
        <dbReference type="ARBA" id="ARBA00004167"/>
    </source>
</evidence>
<accession>A0A8J1UNH9</accession>
<evidence type="ECO:0000256" key="3">
    <source>
        <dbReference type="ARBA" id="ARBA00022729"/>
    </source>
</evidence>
<evidence type="ECO:0000256" key="2">
    <source>
        <dbReference type="ARBA" id="ARBA00022692"/>
    </source>
</evidence>
<keyword evidence="11" id="KW-1185">Reference proteome</keyword>
<proteinExistence type="predicted"/>
<keyword evidence="8" id="KW-0325">Glycoprotein</keyword>
<comment type="caution">
    <text evidence="9">Lacks conserved residue(s) required for the propagation of feature annotation.</text>
</comment>
<sequence>MSGHTCIRHIVLLICIVTDHIDGKSKDYDSRLAGGDENYGRVEVYYNGSWGRVCNREWDITDARVVCKQLGFDPAETTIPALRDDHLRWYNFHLPDENYPQYGKGSGNFTLNRVDCNGTEDHISHCKHYPLGLDCKERDYKDAIATCKTIVRLRWKNTKSSGRLEIKIQGKWRSVCYSSTLDQRAAKYFCNLLGIKSKNPFVFGNSYLGSIQKEMETWWVSWACDDGYCSIDRPHITKSRKTYLPCTTNQYASLKCFNKPKGAIPKLYLSEGPQHSGILQMKRFGVWGSVSFASQYYSFGELWRTNRAAKIVCRQLGFEGNEFAYETINNPQRQRPTALTWFFDVFCYGNESDITACDHIKWGEPIHDEVNPNPVFVTCKTPLQLRYKTNSYTGQLFIFLDSWRRMCLKDWNTPTLMVACRSLGLEWRYPDVIASESDPTHSSGERWYIEGKRCQGHEETLSQCVSAPIDSCASVTLDLLTCRNKKEGLKKLSVRLQRFTHGVMTLQIGNDWLPMCNSNWNEGGAMVICRQLGFNPKNGQNFGSYLARRYDFSSVNDDRQDYRRVIITDMNCTGKEGNLNECTFTEWKIVSIEGDANICRSVQNGVDMGCTDKSTKARLVGGHDKYSGRVEIKIRNEWKKVCERFLVYNRYEPDSEQESQAICEDIGRPRQYARYYKYNHFEKGTPATGVKIFCNRGEKLDVCTFHVAVCSNDEYYDFGVACFDHDPGLHEFLQPEAFGYDFKDTNHKRNGLVTLNGRKEDTICGDTWTRNEAQVVCRQLGYDPIDATVDKFPFLQCYGEDEIIISDVNCTGEERSLAECHFNHGDNVSCPDGSRAGVICGKLPIMLEENGRKSKFKGKVMVHHLVDRWPTYSVCGSGWDEKDARVACRQLGLQYAYVYIDEHYSDDSGNGAMITNVNCSGEETHLGKCDFDLDFSLLESKGEYHHIYGYCTRSEFFGSRIDFDMDFNFCHNSGSAGVICK</sequence>
<dbReference type="SUPFAM" id="SSF56487">
    <property type="entry name" value="SRCR-like"/>
    <property type="match status" value="8"/>
</dbReference>
<evidence type="ECO:0000256" key="8">
    <source>
        <dbReference type="ARBA" id="ARBA00023180"/>
    </source>
</evidence>
<dbReference type="Proteomes" id="UP000749559">
    <property type="component" value="Unassembled WGS sequence"/>
</dbReference>
<keyword evidence="3" id="KW-0732">Signal</keyword>
<evidence type="ECO:0000313" key="11">
    <source>
        <dbReference type="Proteomes" id="UP000749559"/>
    </source>
</evidence>
<feature type="disulfide bond" evidence="9">
    <location>
        <begin position="919"/>
        <end position="929"/>
    </location>
</feature>
<reference evidence="10" key="1">
    <citation type="submission" date="2022-03" db="EMBL/GenBank/DDBJ databases">
        <authorList>
            <person name="Martin C."/>
        </authorList>
    </citation>
    <scope>NUCLEOTIDE SEQUENCE</scope>
</reference>
<feature type="disulfide bond" evidence="9">
    <location>
        <begin position="572"/>
        <end position="582"/>
    </location>
</feature>
<feature type="disulfide bond" evidence="9">
    <location>
        <begin position="116"/>
        <end position="126"/>
    </location>
</feature>
<name>A0A8J1UNH9_OWEFU</name>
<evidence type="ECO:0000256" key="7">
    <source>
        <dbReference type="ARBA" id="ARBA00023157"/>
    </source>
</evidence>
<dbReference type="InterPro" id="IPR001190">
    <property type="entry name" value="SRCR"/>
</dbReference>
<protein>
    <submittedName>
        <fullName evidence="10">Uncharacterized protein</fullName>
    </submittedName>
</protein>
<dbReference type="Gene3D" id="3.10.250.10">
    <property type="entry name" value="SRCR-like domain"/>
    <property type="match status" value="8"/>
</dbReference>
<feature type="disulfide bond" evidence="9">
    <location>
        <begin position="454"/>
        <end position="464"/>
    </location>
</feature>
<dbReference type="InterPro" id="IPR036772">
    <property type="entry name" value="SRCR-like_dom_sf"/>
</dbReference>
<dbReference type="PROSITE" id="PS00420">
    <property type="entry name" value="SRCR_1"/>
    <property type="match status" value="1"/>
</dbReference>
<evidence type="ECO:0000256" key="5">
    <source>
        <dbReference type="ARBA" id="ARBA00022989"/>
    </source>
</evidence>
<dbReference type="Pfam" id="PF00530">
    <property type="entry name" value="SRCR"/>
    <property type="match status" value="7"/>
</dbReference>
<dbReference type="PANTHER" id="PTHR48071:SF18">
    <property type="entry name" value="DELETED IN MALIGNANT BRAIN TUMORS 1 PROTEIN-RELATED"/>
    <property type="match status" value="1"/>
</dbReference>
<dbReference type="PROSITE" id="PS50287">
    <property type="entry name" value="SRCR_2"/>
    <property type="match status" value="8"/>
</dbReference>
<evidence type="ECO:0000256" key="4">
    <source>
        <dbReference type="ARBA" id="ARBA00022737"/>
    </source>
</evidence>
<organism evidence="10 11">
    <name type="scientific">Owenia fusiformis</name>
    <name type="common">Polychaete worm</name>
    <dbReference type="NCBI Taxonomy" id="6347"/>
    <lineage>
        <taxon>Eukaryota</taxon>
        <taxon>Metazoa</taxon>
        <taxon>Spiralia</taxon>
        <taxon>Lophotrochozoa</taxon>
        <taxon>Annelida</taxon>
        <taxon>Polychaeta</taxon>
        <taxon>Sedentaria</taxon>
        <taxon>Canalipalpata</taxon>
        <taxon>Sabellida</taxon>
        <taxon>Oweniida</taxon>
        <taxon>Oweniidae</taxon>
        <taxon>Owenia</taxon>
    </lineage>
</organism>
<comment type="subcellular location">
    <subcellularLocation>
        <location evidence="1">Membrane</location>
        <topology evidence="1">Single-pass membrane protein</topology>
    </subcellularLocation>
</comment>
<dbReference type="OrthoDB" id="6153669at2759"/>
<dbReference type="AlphaFoldDB" id="A0A8J1UNH9"/>
<feature type="disulfide bond" evidence="9">
    <location>
        <begin position="347"/>
        <end position="357"/>
    </location>
</feature>
<evidence type="ECO:0000313" key="10">
    <source>
        <dbReference type="EMBL" id="CAH1793978.1"/>
    </source>
</evidence>
<dbReference type="PANTHER" id="PTHR48071">
    <property type="entry name" value="SRCR DOMAIN-CONTAINING PROTEIN"/>
    <property type="match status" value="1"/>
</dbReference>
<dbReference type="FunFam" id="3.10.250.10:FF:000016">
    <property type="entry name" value="Scavenger receptor cysteine-rich protein type 12"/>
    <property type="match status" value="2"/>
</dbReference>
<dbReference type="EMBL" id="CAIIXF020000009">
    <property type="protein sequence ID" value="CAH1793978.1"/>
    <property type="molecule type" value="Genomic_DNA"/>
</dbReference>
<evidence type="ECO:0000256" key="9">
    <source>
        <dbReference type="PROSITE-ProRule" id="PRU00196"/>
    </source>
</evidence>
<keyword evidence="2" id="KW-0812">Transmembrane</keyword>
<gene>
    <name evidence="10" type="ORF">OFUS_LOCUS18753</name>
</gene>
<evidence type="ECO:0000256" key="6">
    <source>
        <dbReference type="ARBA" id="ARBA00023136"/>
    </source>
</evidence>
<dbReference type="GO" id="GO:0016020">
    <property type="term" value="C:membrane"/>
    <property type="evidence" value="ECO:0007669"/>
    <property type="project" value="UniProtKB-SubCell"/>
</dbReference>